<sequence>MNPDQILREHLVKLLHGGQAFTPLKEVIADITLTEAGTNIPELPYTLWQLIEHIRLALYDIIEFSRDPNHESPEWPSGYWPAEAKPASQAILNRSKQSIQEGIEQMIYLVQNPANNLYEPFPHGNGQNLVREAMLVAEHNAYHTGQILLMRRLLKTWESSS</sequence>
<dbReference type="EMBL" id="QASA01000001">
    <property type="protein sequence ID" value="RDC62377.1"/>
    <property type="molecule type" value="Genomic_DNA"/>
</dbReference>
<dbReference type="SUPFAM" id="SSF109854">
    <property type="entry name" value="DinB/YfiT-like putative metalloenzymes"/>
    <property type="match status" value="1"/>
</dbReference>
<proteinExistence type="predicted"/>
<keyword evidence="2" id="KW-1185">Reference proteome</keyword>
<name>A0A369QGI1_9BACT</name>
<evidence type="ECO:0000313" key="2">
    <source>
        <dbReference type="Proteomes" id="UP000253919"/>
    </source>
</evidence>
<dbReference type="InterPro" id="IPR034660">
    <property type="entry name" value="DinB/YfiT-like"/>
</dbReference>
<comment type="caution">
    <text evidence="1">The sequence shown here is derived from an EMBL/GenBank/DDBJ whole genome shotgun (WGS) entry which is preliminary data.</text>
</comment>
<reference evidence="1 2" key="1">
    <citation type="submission" date="2018-04" db="EMBL/GenBank/DDBJ databases">
        <title>Adhaeribacter sp. HMF7616 genome sequencing and assembly.</title>
        <authorList>
            <person name="Kang H."/>
            <person name="Kang J."/>
            <person name="Cha I."/>
            <person name="Kim H."/>
            <person name="Joh K."/>
        </authorList>
    </citation>
    <scope>NUCLEOTIDE SEQUENCE [LARGE SCALE GENOMIC DNA]</scope>
    <source>
        <strain evidence="1 2">HMF7616</strain>
    </source>
</reference>
<evidence type="ECO:0000313" key="1">
    <source>
        <dbReference type="EMBL" id="RDC62377.1"/>
    </source>
</evidence>
<dbReference type="Gene3D" id="1.20.120.450">
    <property type="entry name" value="dinb family like domain"/>
    <property type="match status" value="1"/>
</dbReference>
<gene>
    <name evidence="1" type="ORF">AHMF7616_00970</name>
</gene>
<dbReference type="RefSeq" id="WP_115371829.1">
    <property type="nucleotide sequence ID" value="NZ_QASA01000001.1"/>
</dbReference>
<dbReference type="AlphaFoldDB" id="A0A369QGI1"/>
<dbReference type="OrthoDB" id="9798830at2"/>
<dbReference type="Proteomes" id="UP000253919">
    <property type="component" value="Unassembled WGS sequence"/>
</dbReference>
<organism evidence="1 2">
    <name type="scientific">Adhaeribacter pallidiroseus</name>
    <dbReference type="NCBI Taxonomy" id="2072847"/>
    <lineage>
        <taxon>Bacteria</taxon>
        <taxon>Pseudomonadati</taxon>
        <taxon>Bacteroidota</taxon>
        <taxon>Cytophagia</taxon>
        <taxon>Cytophagales</taxon>
        <taxon>Hymenobacteraceae</taxon>
        <taxon>Adhaeribacter</taxon>
    </lineage>
</organism>
<protein>
    <submittedName>
        <fullName evidence="1">Uncharacterized protein</fullName>
    </submittedName>
</protein>
<accession>A0A369QGI1</accession>